<dbReference type="PANTHER" id="PTHR14187">
    <property type="entry name" value="ALPHA KINASE/ELONGATION FACTOR 2 KINASE"/>
    <property type="match status" value="1"/>
</dbReference>
<dbReference type="Proteomes" id="UP001634394">
    <property type="component" value="Unassembled WGS sequence"/>
</dbReference>
<dbReference type="AlphaFoldDB" id="A0ABD3WAU1"/>
<protein>
    <submittedName>
        <fullName evidence="1">Uncharacterized protein</fullName>
    </submittedName>
</protein>
<organism evidence="1 2">
    <name type="scientific">Sinanodonta woodiana</name>
    <name type="common">Chinese pond mussel</name>
    <name type="synonym">Anodonta woodiana</name>
    <dbReference type="NCBI Taxonomy" id="1069815"/>
    <lineage>
        <taxon>Eukaryota</taxon>
        <taxon>Metazoa</taxon>
        <taxon>Spiralia</taxon>
        <taxon>Lophotrochozoa</taxon>
        <taxon>Mollusca</taxon>
        <taxon>Bivalvia</taxon>
        <taxon>Autobranchia</taxon>
        <taxon>Heteroconchia</taxon>
        <taxon>Palaeoheterodonta</taxon>
        <taxon>Unionida</taxon>
        <taxon>Unionoidea</taxon>
        <taxon>Unionidae</taxon>
        <taxon>Unioninae</taxon>
        <taxon>Sinanodonta</taxon>
    </lineage>
</organism>
<dbReference type="CDD" id="cd10229">
    <property type="entry name" value="ASKHA_NBD_HSP70_HSPA12"/>
    <property type="match status" value="1"/>
</dbReference>
<evidence type="ECO:0000313" key="2">
    <source>
        <dbReference type="Proteomes" id="UP001634394"/>
    </source>
</evidence>
<dbReference type="EMBL" id="JBJQND010000007">
    <property type="protein sequence ID" value="KAL3871022.1"/>
    <property type="molecule type" value="Genomic_DNA"/>
</dbReference>
<accession>A0ABD3WAU1</accession>
<name>A0ABD3WAU1_SINWO</name>
<proteinExistence type="predicted"/>
<reference evidence="1 2" key="1">
    <citation type="submission" date="2024-11" db="EMBL/GenBank/DDBJ databases">
        <title>Chromosome-level genome assembly of the freshwater bivalve Anodonta woodiana.</title>
        <authorList>
            <person name="Chen X."/>
        </authorList>
    </citation>
    <scope>NUCLEOTIDE SEQUENCE [LARGE SCALE GENOMIC DNA]</scope>
    <source>
        <strain evidence="1">MN2024</strain>
        <tissue evidence="1">Gills</tissue>
    </source>
</reference>
<sequence length="581" mass="64859">MAQFDDYVVVAAIDLGTTFSSWACSFRHEYKKNPKDIKAIICRAWNSGENISEKASTAILVKEDGQTLDSFGYDAENKYAQFAEDEAEELHTWYYFWRFKMLLYNRKISSKMTLESVNGKVLPALKVFALAIGYLKNDLLEEVGTKMVDIIEAGRIRWVLTVPAIWDESAKQFMREAAVEAGIPNDQLTLALEPEVASLYCNTIPVEITVGGDVLPFHGGTKYIIIDAGGGTIDITVHEVIGDGTLNEICRPNGGNWGGTAVDKAFEIFMRELVGSSVYDEFKKTDLDDYLSMLRDFERKKRNTEPDKNQTVTMRLPQSLNKLFNENAHANLSGSIQVKGVKATSDKLRLDPDIMKGFFKVALEELGEHLKSLFGDGSLDGIDTILLVGGFSESKMLQTYVKNMLPNKRFIVPSEAGLAVLKGAVLFGHNPSAIGHRICRFTYGVKTSVTFVTGKHREDKRKKVGNEDLCVDIFDIHVHKGQSVKLNEKQAPIQYKPQKREQNTIGFELYSSTDCIPVYVTDDGCRKLGKITVNVLGQTKDDNTVEVSLMFGGTEIQVEARDKKTGKSTNTKIDFIDKNEL</sequence>
<comment type="caution">
    <text evidence="1">The sequence shown here is derived from an EMBL/GenBank/DDBJ whole genome shotgun (WGS) entry which is preliminary data.</text>
</comment>
<dbReference type="PANTHER" id="PTHR14187:SF5">
    <property type="entry name" value="HEAT SHOCK 70 KDA PROTEIN 12A"/>
    <property type="match status" value="1"/>
</dbReference>
<keyword evidence="2" id="KW-1185">Reference proteome</keyword>
<evidence type="ECO:0000313" key="1">
    <source>
        <dbReference type="EMBL" id="KAL3871022.1"/>
    </source>
</evidence>
<dbReference type="SUPFAM" id="SSF53067">
    <property type="entry name" value="Actin-like ATPase domain"/>
    <property type="match status" value="2"/>
</dbReference>
<dbReference type="InterPro" id="IPR043129">
    <property type="entry name" value="ATPase_NBD"/>
</dbReference>
<gene>
    <name evidence="1" type="ORF">ACJMK2_039046</name>
</gene>
<dbReference type="Gene3D" id="3.30.420.40">
    <property type="match status" value="1"/>
</dbReference>
<dbReference type="InterPro" id="IPR018181">
    <property type="entry name" value="Heat_shock_70_CS"/>
</dbReference>
<dbReference type="PROSITE" id="PS00297">
    <property type="entry name" value="HSP70_1"/>
    <property type="match status" value="1"/>
</dbReference>